<feature type="compositionally biased region" description="Basic and acidic residues" evidence="1">
    <location>
        <begin position="13"/>
        <end position="23"/>
    </location>
</feature>
<evidence type="ECO:0000313" key="3">
    <source>
        <dbReference type="Proteomes" id="UP001479436"/>
    </source>
</evidence>
<protein>
    <submittedName>
        <fullName evidence="2">Uncharacterized protein</fullName>
    </submittedName>
</protein>
<evidence type="ECO:0000256" key="1">
    <source>
        <dbReference type="SAM" id="MobiDB-lite"/>
    </source>
</evidence>
<evidence type="ECO:0000313" key="2">
    <source>
        <dbReference type="EMBL" id="KAK9704447.1"/>
    </source>
</evidence>
<sequence>MESVPPATQFIPKKPDMTLKFSEDTNTGIHEYQLPKTPYPHRVYLPIHEEEHESDLENKPNHEEANEEQHSSLDHDDDIFSSDN</sequence>
<name>A0ABR2VVU8_9FUNG</name>
<dbReference type="EMBL" id="JASJQH010007558">
    <property type="protein sequence ID" value="KAK9704447.1"/>
    <property type="molecule type" value="Genomic_DNA"/>
</dbReference>
<dbReference type="Proteomes" id="UP001479436">
    <property type="component" value="Unassembled WGS sequence"/>
</dbReference>
<keyword evidence="3" id="KW-1185">Reference proteome</keyword>
<feature type="region of interest" description="Disordered" evidence="1">
    <location>
        <begin position="1"/>
        <end position="84"/>
    </location>
</feature>
<proteinExistence type="predicted"/>
<feature type="compositionally biased region" description="Acidic residues" evidence="1">
    <location>
        <begin position="75"/>
        <end position="84"/>
    </location>
</feature>
<feature type="compositionally biased region" description="Basic and acidic residues" evidence="1">
    <location>
        <begin position="47"/>
        <end position="74"/>
    </location>
</feature>
<accession>A0ABR2VVU8</accession>
<comment type="caution">
    <text evidence="2">The sequence shown here is derived from an EMBL/GenBank/DDBJ whole genome shotgun (WGS) entry which is preliminary data.</text>
</comment>
<gene>
    <name evidence="2" type="ORF">K7432_010194</name>
</gene>
<organism evidence="2 3">
    <name type="scientific">Basidiobolus ranarum</name>
    <dbReference type="NCBI Taxonomy" id="34480"/>
    <lineage>
        <taxon>Eukaryota</taxon>
        <taxon>Fungi</taxon>
        <taxon>Fungi incertae sedis</taxon>
        <taxon>Zoopagomycota</taxon>
        <taxon>Entomophthoromycotina</taxon>
        <taxon>Basidiobolomycetes</taxon>
        <taxon>Basidiobolales</taxon>
        <taxon>Basidiobolaceae</taxon>
        <taxon>Basidiobolus</taxon>
    </lineage>
</organism>
<reference evidence="2 3" key="1">
    <citation type="submission" date="2023-04" db="EMBL/GenBank/DDBJ databases">
        <title>Genome of Basidiobolus ranarum AG-B5.</title>
        <authorList>
            <person name="Stajich J.E."/>
            <person name="Carter-House D."/>
            <person name="Gryganskyi A."/>
        </authorList>
    </citation>
    <scope>NUCLEOTIDE SEQUENCE [LARGE SCALE GENOMIC DNA]</scope>
    <source>
        <strain evidence="2 3">AG-B5</strain>
    </source>
</reference>